<proteinExistence type="inferred from homology"/>
<organism evidence="9 10">
    <name type="scientific">Aquamicrobium soli</name>
    <dbReference type="NCBI Taxonomy" id="1811518"/>
    <lineage>
        <taxon>Bacteria</taxon>
        <taxon>Pseudomonadati</taxon>
        <taxon>Pseudomonadota</taxon>
        <taxon>Alphaproteobacteria</taxon>
        <taxon>Hyphomicrobiales</taxon>
        <taxon>Phyllobacteriaceae</taxon>
        <taxon>Aquamicrobium</taxon>
    </lineage>
</organism>
<evidence type="ECO:0000259" key="8">
    <source>
        <dbReference type="PROSITE" id="PS50893"/>
    </source>
</evidence>
<dbReference type="RefSeq" id="WP_378219038.1">
    <property type="nucleotide sequence ID" value="NZ_JBHRTK010000004.1"/>
</dbReference>
<dbReference type="InterPro" id="IPR027417">
    <property type="entry name" value="P-loop_NTPase"/>
</dbReference>
<dbReference type="Pfam" id="PF00005">
    <property type="entry name" value="ABC_tran"/>
    <property type="match status" value="1"/>
</dbReference>
<keyword evidence="6 9" id="KW-0067">ATP-binding</keyword>
<dbReference type="SUPFAM" id="SSF52540">
    <property type="entry name" value="P-loop containing nucleoside triphosphate hydrolases"/>
    <property type="match status" value="1"/>
</dbReference>
<gene>
    <name evidence="9" type="ORF">ACFOHJ_04740</name>
</gene>
<keyword evidence="5" id="KW-0547">Nucleotide-binding</keyword>
<dbReference type="InterPro" id="IPR050388">
    <property type="entry name" value="ABC_Ni/Peptide_Import"/>
</dbReference>
<sequence length="277" mass="30108">MSMASAVYRPAVGADASGRLRVRDLSIEVRPPGTGWMEIVRGVSFDLDRGRTLGIVGESGSGKSLTVRALMGLLPQQSARVCRGNIYLGGEELGGKGPGAFKNVRGRRICMVFQDAMSALNPVLTIGYQLKQILRIRMGLSGAALQRRALELLDNVRIANAAERLTAYPHEFSGGMRQRVAIAMAIAQAPEIMIADEPTTALDVTTQRQILELIMEIQHEQNLALLLITHDLGVAGYMADDIAVMHGGRIIEITDADRFFSGPDHPYSRRLLESVVS</sequence>
<keyword evidence="7" id="KW-0472">Membrane</keyword>
<reference evidence="10" key="1">
    <citation type="journal article" date="2019" name="Int. J. Syst. Evol. Microbiol.">
        <title>The Global Catalogue of Microorganisms (GCM) 10K type strain sequencing project: providing services to taxonomists for standard genome sequencing and annotation.</title>
        <authorList>
            <consortium name="The Broad Institute Genomics Platform"/>
            <consortium name="The Broad Institute Genome Sequencing Center for Infectious Disease"/>
            <person name="Wu L."/>
            <person name="Ma J."/>
        </authorList>
    </citation>
    <scope>NUCLEOTIDE SEQUENCE [LARGE SCALE GENOMIC DNA]</scope>
    <source>
        <strain evidence="10">KCTC 52165</strain>
    </source>
</reference>
<dbReference type="InterPro" id="IPR003593">
    <property type="entry name" value="AAA+_ATPase"/>
</dbReference>
<name>A0ABV7K7T5_9HYPH</name>
<evidence type="ECO:0000256" key="2">
    <source>
        <dbReference type="ARBA" id="ARBA00005417"/>
    </source>
</evidence>
<evidence type="ECO:0000256" key="1">
    <source>
        <dbReference type="ARBA" id="ARBA00004417"/>
    </source>
</evidence>
<dbReference type="GO" id="GO:0005524">
    <property type="term" value="F:ATP binding"/>
    <property type="evidence" value="ECO:0007669"/>
    <property type="project" value="UniProtKB-KW"/>
</dbReference>
<dbReference type="PROSITE" id="PS50893">
    <property type="entry name" value="ABC_TRANSPORTER_2"/>
    <property type="match status" value="1"/>
</dbReference>
<evidence type="ECO:0000256" key="6">
    <source>
        <dbReference type="ARBA" id="ARBA00022840"/>
    </source>
</evidence>
<comment type="caution">
    <text evidence="9">The sequence shown here is derived from an EMBL/GenBank/DDBJ whole genome shotgun (WGS) entry which is preliminary data.</text>
</comment>
<dbReference type="Gene3D" id="3.40.50.300">
    <property type="entry name" value="P-loop containing nucleotide triphosphate hydrolases"/>
    <property type="match status" value="1"/>
</dbReference>
<comment type="similarity">
    <text evidence="2">Belongs to the ABC transporter superfamily.</text>
</comment>
<dbReference type="InterPro" id="IPR003439">
    <property type="entry name" value="ABC_transporter-like_ATP-bd"/>
</dbReference>
<comment type="subcellular location">
    <subcellularLocation>
        <location evidence="1">Cell inner membrane</location>
        <topology evidence="1">Peripheral membrane protein</topology>
    </subcellularLocation>
</comment>
<dbReference type="Proteomes" id="UP001595583">
    <property type="component" value="Unassembled WGS sequence"/>
</dbReference>
<evidence type="ECO:0000256" key="4">
    <source>
        <dbReference type="ARBA" id="ARBA00022475"/>
    </source>
</evidence>
<evidence type="ECO:0000256" key="7">
    <source>
        <dbReference type="ARBA" id="ARBA00023136"/>
    </source>
</evidence>
<keyword evidence="10" id="KW-1185">Reference proteome</keyword>
<accession>A0ABV7K7T5</accession>
<dbReference type="PANTHER" id="PTHR43297">
    <property type="entry name" value="OLIGOPEPTIDE TRANSPORT ATP-BINDING PROTEIN APPD"/>
    <property type="match status" value="1"/>
</dbReference>
<dbReference type="CDD" id="cd03257">
    <property type="entry name" value="ABC_NikE_OppD_transporters"/>
    <property type="match status" value="1"/>
</dbReference>
<evidence type="ECO:0000313" key="9">
    <source>
        <dbReference type="EMBL" id="MFC3205510.1"/>
    </source>
</evidence>
<keyword evidence="3" id="KW-0813">Transport</keyword>
<evidence type="ECO:0000256" key="3">
    <source>
        <dbReference type="ARBA" id="ARBA00022448"/>
    </source>
</evidence>
<dbReference type="EMBL" id="JBHRTK010000004">
    <property type="protein sequence ID" value="MFC3205510.1"/>
    <property type="molecule type" value="Genomic_DNA"/>
</dbReference>
<protein>
    <submittedName>
        <fullName evidence="9">ABC transporter ATP-binding protein</fullName>
    </submittedName>
</protein>
<feature type="domain" description="ABC transporter" evidence="8">
    <location>
        <begin position="20"/>
        <end position="272"/>
    </location>
</feature>
<evidence type="ECO:0000256" key="5">
    <source>
        <dbReference type="ARBA" id="ARBA00022741"/>
    </source>
</evidence>
<dbReference type="InterPro" id="IPR017871">
    <property type="entry name" value="ABC_transporter-like_CS"/>
</dbReference>
<dbReference type="SMART" id="SM00382">
    <property type="entry name" value="AAA"/>
    <property type="match status" value="1"/>
</dbReference>
<evidence type="ECO:0000313" key="10">
    <source>
        <dbReference type="Proteomes" id="UP001595583"/>
    </source>
</evidence>
<keyword evidence="4" id="KW-1003">Cell membrane</keyword>
<dbReference type="PROSITE" id="PS00211">
    <property type="entry name" value="ABC_TRANSPORTER_1"/>
    <property type="match status" value="1"/>
</dbReference>
<dbReference type="PANTHER" id="PTHR43297:SF2">
    <property type="entry name" value="DIPEPTIDE TRANSPORT ATP-BINDING PROTEIN DPPD"/>
    <property type="match status" value="1"/>
</dbReference>